<reference evidence="12" key="1">
    <citation type="submission" date="2011-05" db="EMBL/GenBank/DDBJ databases">
        <title>The genome sequence of Vittaforma corneae strain ATCC 50505.</title>
        <authorList>
            <consortium name="The Broad Institute Genome Sequencing Platform"/>
            <person name="Cuomo C."/>
            <person name="Didier E."/>
            <person name="Bowers L."/>
            <person name="Young S.K."/>
            <person name="Zeng Q."/>
            <person name="Gargeya S."/>
            <person name="Fitzgerald M."/>
            <person name="Haas B."/>
            <person name="Abouelleil A."/>
            <person name="Alvarado L."/>
            <person name="Arachchi H.M."/>
            <person name="Berlin A."/>
            <person name="Chapman S.B."/>
            <person name="Gearin G."/>
            <person name="Goldberg J."/>
            <person name="Griggs A."/>
            <person name="Gujja S."/>
            <person name="Hansen M."/>
            <person name="Heiman D."/>
            <person name="Howarth C."/>
            <person name="Larimer J."/>
            <person name="Lui A."/>
            <person name="MacDonald P.J.P."/>
            <person name="McCowen C."/>
            <person name="Montmayeur A."/>
            <person name="Murphy C."/>
            <person name="Neiman D."/>
            <person name="Pearson M."/>
            <person name="Priest M."/>
            <person name="Roberts A."/>
            <person name="Saif S."/>
            <person name="Shea T."/>
            <person name="Sisk P."/>
            <person name="Stolte C."/>
            <person name="Sykes S."/>
            <person name="Wortman J."/>
            <person name="Nusbaum C."/>
            <person name="Birren B."/>
        </authorList>
    </citation>
    <scope>NUCLEOTIDE SEQUENCE [LARGE SCALE GENOMIC DNA]</scope>
    <source>
        <strain evidence="12">ATCC 50505</strain>
    </source>
</reference>
<dbReference type="GeneID" id="19881631"/>
<keyword evidence="8 9" id="KW-0472">Membrane</keyword>
<feature type="transmembrane region" description="Helical" evidence="9">
    <location>
        <begin position="433"/>
        <end position="455"/>
    </location>
</feature>
<evidence type="ECO:0000313" key="12">
    <source>
        <dbReference type="Proteomes" id="UP000011082"/>
    </source>
</evidence>
<dbReference type="RefSeq" id="XP_007604366.1">
    <property type="nucleotide sequence ID" value="XM_007604304.1"/>
</dbReference>
<evidence type="ECO:0000256" key="1">
    <source>
        <dbReference type="ARBA" id="ARBA00004141"/>
    </source>
</evidence>
<keyword evidence="12" id="KW-1185">Reference proteome</keyword>
<evidence type="ECO:0000256" key="2">
    <source>
        <dbReference type="ARBA" id="ARBA00007127"/>
    </source>
</evidence>
<feature type="signal peptide" evidence="10">
    <location>
        <begin position="1"/>
        <end position="19"/>
    </location>
</feature>
<dbReference type="PANTHER" id="PTHR31187">
    <property type="match status" value="1"/>
</dbReference>
<keyword evidence="3 9" id="KW-0813">Transport</keyword>
<dbReference type="VEuPathDB" id="MicrosporidiaDB:VICG_00919"/>
<evidence type="ECO:0000256" key="4">
    <source>
        <dbReference type="ARBA" id="ARBA00022692"/>
    </source>
</evidence>
<feature type="transmembrane region" description="Helical" evidence="9">
    <location>
        <begin position="553"/>
        <end position="575"/>
    </location>
</feature>
<evidence type="ECO:0000256" key="9">
    <source>
        <dbReference type="RuleBase" id="RU363121"/>
    </source>
</evidence>
<dbReference type="Proteomes" id="UP000011082">
    <property type="component" value="Unassembled WGS sequence"/>
</dbReference>
<feature type="transmembrane region" description="Helical" evidence="9">
    <location>
        <begin position="475"/>
        <end position="500"/>
    </location>
</feature>
<feature type="transmembrane region" description="Helical" evidence="9">
    <location>
        <begin position="228"/>
        <end position="248"/>
    </location>
</feature>
<proteinExistence type="inferred from homology"/>
<dbReference type="HOGENOM" id="CLU_023964_1_0_1"/>
<protein>
    <recommendedName>
        <fullName evidence="9">ADP,ATP carrier protein</fullName>
    </recommendedName>
</protein>
<keyword evidence="7 9" id="KW-1133">Transmembrane helix</keyword>
<evidence type="ECO:0000256" key="8">
    <source>
        <dbReference type="ARBA" id="ARBA00023136"/>
    </source>
</evidence>
<organism evidence="11 12">
    <name type="scientific">Vittaforma corneae (strain ATCC 50505)</name>
    <name type="common">Microsporidian parasite</name>
    <name type="synonym">Nosema corneum</name>
    <dbReference type="NCBI Taxonomy" id="993615"/>
    <lineage>
        <taxon>Eukaryota</taxon>
        <taxon>Fungi</taxon>
        <taxon>Fungi incertae sedis</taxon>
        <taxon>Microsporidia</taxon>
        <taxon>Nosematidae</taxon>
        <taxon>Vittaforma</taxon>
    </lineage>
</organism>
<dbReference type="InterPro" id="IPR004667">
    <property type="entry name" value="ADP_ATP_car_bac_type"/>
</dbReference>
<dbReference type="AlphaFoldDB" id="L2GNK2"/>
<feature type="transmembrane region" description="Helical" evidence="9">
    <location>
        <begin position="164"/>
        <end position="185"/>
    </location>
</feature>
<evidence type="ECO:0000256" key="3">
    <source>
        <dbReference type="ARBA" id="ARBA00022448"/>
    </source>
</evidence>
<comment type="similarity">
    <text evidence="2 9">Belongs to the ADP/ATP translocase tlc family.</text>
</comment>
<feature type="non-terminal residue" evidence="11">
    <location>
        <position position="1"/>
    </location>
</feature>
<dbReference type="Pfam" id="PF03219">
    <property type="entry name" value="TLC"/>
    <property type="match status" value="1"/>
</dbReference>
<evidence type="ECO:0000256" key="7">
    <source>
        <dbReference type="ARBA" id="ARBA00022989"/>
    </source>
</evidence>
<keyword evidence="4 9" id="KW-0812">Transmembrane</keyword>
<dbReference type="GO" id="GO:0005524">
    <property type="term" value="F:ATP binding"/>
    <property type="evidence" value="ECO:0007669"/>
    <property type="project" value="UniProtKB-KW"/>
</dbReference>
<feature type="transmembrane region" description="Helical" evidence="9">
    <location>
        <begin position="138"/>
        <end position="157"/>
    </location>
</feature>
<keyword evidence="10" id="KW-0732">Signal</keyword>
<feature type="transmembrane region" description="Helical" evidence="9">
    <location>
        <begin position="358"/>
        <end position="376"/>
    </location>
</feature>
<evidence type="ECO:0000256" key="10">
    <source>
        <dbReference type="SAM" id="SignalP"/>
    </source>
</evidence>
<feature type="transmembrane region" description="Helical" evidence="9">
    <location>
        <begin position="35"/>
        <end position="53"/>
    </location>
</feature>
<dbReference type="GO" id="GO:0005471">
    <property type="term" value="F:ATP:ADP antiporter activity"/>
    <property type="evidence" value="ECO:0007669"/>
    <property type="project" value="InterPro"/>
</dbReference>
<gene>
    <name evidence="11" type="ORF">VICG_00919</name>
</gene>
<dbReference type="InParanoid" id="L2GNK2"/>
<dbReference type="OMA" id="HPNTIDY"/>
<dbReference type="EMBL" id="JH370135">
    <property type="protein sequence ID" value="ELA42070.1"/>
    <property type="molecule type" value="Genomic_DNA"/>
</dbReference>
<dbReference type="STRING" id="993615.L2GNK2"/>
<evidence type="ECO:0000256" key="5">
    <source>
        <dbReference type="ARBA" id="ARBA00022741"/>
    </source>
</evidence>
<dbReference type="PANTHER" id="PTHR31187:SF1">
    <property type="entry name" value="ADP,ATP CARRIER PROTEIN 1"/>
    <property type="match status" value="1"/>
</dbReference>
<name>L2GNK2_VITCO</name>
<sequence length="609" mass="68718">VVLWLPVWLLAYEAAVVCGEVHNQPGQNIESVPPGIKLAMCIIAGLFIIYLFLNKYLIKPMQVDTANNLPPEQQIEDEANSRTGILKNFRIASREYTRFALFGIMFGIIGFIYSFMRILKDNYVMSRQEPICILYIKLFYIAPLSFLIVFAINYLLVRRSVSNLFSLFSLAFMGLFFLLGTFVMFEKQMLFSTSLLGTKLTALATQTKHIGFLKYLILTLIEPLATSVYIVAELWGSLILSYLFLSYMNEICTERQHSRFIPPLFIIANVSLFASAMVTTLFFKIEEGLTSDQKTIFMGLIFFLEGFLVLAMLFCKYILETKVITKPIFISDKIKKAKAPKVTPGFAESLQIMRKSKFLLAMCTVVCFYSVAFNVLETVYKNGIKRGADEMNIERGKYSGKFNSYDQYVTSVSVILLNMSAFSKFVDKQGWLFVAMITPIVGLISSFCILGLGSYNSAADRNSFGFLNSVLGGSATFIALENYLGTFCLAAMKIFKYTAFDVTKERISMRIESRYRPKFKSIYDGIFNKVGKSVGAAYGILVTSLVSDIDFRGFSPFTSTAMAAVIGIWIFWVVYLGRSFNTSLKTNEPIDIDITEEANSEKQELKKAL</sequence>
<evidence type="ECO:0000256" key="6">
    <source>
        <dbReference type="ARBA" id="ARBA00022840"/>
    </source>
</evidence>
<keyword evidence="6 9" id="KW-0067">ATP-binding</keyword>
<comment type="subcellular location">
    <subcellularLocation>
        <location evidence="1 9">Membrane</location>
        <topology evidence="1 9">Multi-pass membrane protein</topology>
    </subcellularLocation>
</comment>
<dbReference type="GO" id="GO:0016020">
    <property type="term" value="C:membrane"/>
    <property type="evidence" value="ECO:0007669"/>
    <property type="project" value="UniProtKB-SubCell"/>
</dbReference>
<feature type="transmembrane region" description="Helical" evidence="9">
    <location>
        <begin position="295"/>
        <end position="319"/>
    </location>
</feature>
<feature type="chain" id="PRO_5003959856" description="ADP,ATP carrier protein" evidence="10">
    <location>
        <begin position="20"/>
        <end position="609"/>
    </location>
</feature>
<accession>L2GNK2</accession>
<feature type="transmembrane region" description="Helical" evidence="9">
    <location>
        <begin position="99"/>
        <end position="118"/>
    </location>
</feature>
<feature type="transmembrane region" description="Helical" evidence="9">
    <location>
        <begin position="260"/>
        <end position="283"/>
    </location>
</feature>
<keyword evidence="5 9" id="KW-0547">Nucleotide-binding</keyword>
<dbReference type="OrthoDB" id="2190844at2759"/>
<evidence type="ECO:0000313" key="11">
    <source>
        <dbReference type="EMBL" id="ELA42070.1"/>
    </source>
</evidence>